<dbReference type="PhylomeDB" id="A0A060TGV6"/>
<evidence type="ECO:0000256" key="4">
    <source>
        <dbReference type="SAM" id="MobiDB-lite"/>
    </source>
</evidence>
<dbReference type="GO" id="GO:0001965">
    <property type="term" value="F:G-protein alpha-subunit binding"/>
    <property type="evidence" value="ECO:0007669"/>
    <property type="project" value="TreeGrafter"/>
</dbReference>
<protein>
    <submittedName>
        <fullName evidence="5">ARAD1D33968p</fullName>
    </submittedName>
</protein>
<reference evidence="5" key="1">
    <citation type="submission" date="2014-02" db="EMBL/GenBank/DDBJ databases">
        <authorList>
            <person name="Genoscope - CEA"/>
        </authorList>
    </citation>
    <scope>NUCLEOTIDE SEQUENCE</scope>
    <source>
        <strain evidence="5">LS3</strain>
    </source>
</reference>
<name>A0A060TGV6_BLAAD</name>
<evidence type="ECO:0000256" key="3">
    <source>
        <dbReference type="ARBA" id="ARBA00023186"/>
    </source>
</evidence>
<dbReference type="InterPro" id="IPR019318">
    <property type="entry name" value="Gua_nucleotide_exch_fac_Ric8"/>
</dbReference>
<accession>A0A060TGV6</accession>
<keyword evidence="3" id="KW-0143">Chaperone</keyword>
<reference evidence="5" key="2">
    <citation type="submission" date="2014-06" db="EMBL/GenBank/DDBJ databases">
        <title>The complete genome of Blastobotrys (Arxula) adeninivorans LS3 - a yeast of biotechnological interest.</title>
        <authorList>
            <person name="Kunze G."/>
            <person name="Gaillardin C."/>
            <person name="Czernicka M."/>
            <person name="Durrens P."/>
            <person name="Martin T."/>
            <person name="Boer E."/>
            <person name="Gabaldon T."/>
            <person name="Cruz J."/>
            <person name="Talla E."/>
            <person name="Marck C."/>
            <person name="Goffeau A."/>
            <person name="Barbe V."/>
            <person name="Baret P."/>
            <person name="Baronian K."/>
            <person name="Beier S."/>
            <person name="Bleykasten C."/>
            <person name="Bode R."/>
            <person name="Casaregola S."/>
            <person name="Despons L."/>
            <person name="Fairhead C."/>
            <person name="Giersberg M."/>
            <person name="Gierski P."/>
            <person name="Hahnel U."/>
            <person name="Hartmann A."/>
            <person name="Jankowska D."/>
            <person name="Jubin C."/>
            <person name="Jung P."/>
            <person name="Lafontaine I."/>
            <person name="Leh-Louis V."/>
            <person name="Lemaire M."/>
            <person name="Marcet-Houben M."/>
            <person name="Mascher M."/>
            <person name="Morel G."/>
            <person name="Richard G.-F."/>
            <person name="Riechen J."/>
            <person name="Sacerdot C."/>
            <person name="Sarkar A."/>
            <person name="Savel G."/>
            <person name="Schacherer J."/>
            <person name="Sherman D."/>
            <person name="Straub M.-L."/>
            <person name="Stein N."/>
            <person name="Thierry A."/>
            <person name="Trautwein-Schult A."/>
            <person name="Westhof E."/>
            <person name="Worch S."/>
            <person name="Dujon B."/>
            <person name="Souciet J.-L."/>
            <person name="Wincker P."/>
            <person name="Scholz U."/>
            <person name="Neuveglise N."/>
        </authorList>
    </citation>
    <scope>NUCLEOTIDE SEQUENCE</scope>
    <source>
        <strain evidence="5">LS3</strain>
    </source>
</reference>
<dbReference type="Pfam" id="PF10165">
    <property type="entry name" value="Ric8"/>
    <property type="match status" value="1"/>
</dbReference>
<evidence type="ECO:0000256" key="2">
    <source>
        <dbReference type="ARBA" id="ARBA00022658"/>
    </source>
</evidence>
<gene>
    <name evidence="5" type="ORF">GNLVRS02_ARAD1D33968g</name>
</gene>
<evidence type="ECO:0000313" key="5">
    <source>
        <dbReference type="EMBL" id="CDP38406.1"/>
    </source>
</evidence>
<feature type="compositionally biased region" description="Basic and acidic residues" evidence="4">
    <location>
        <begin position="400"/>
        <end position="410"/>
    </location>
</feature>
<feature type="region of interest" description="Disordered" evidence="4">
    <location>
        <begin position="371"/>
        <end position="426"/>
    </location>
</feature>
<dbReference type="PANTHER" id="PTHR12425">
    <property type="entry name" value="SYNEMBRYN"/>
    <property type="match status" value="1"/>
</dbReference>
<sequence length="462" mass="51998">MSSKLIIATHDLLRELSTGPPLERAEYLLTSVKNNGRTPAVSGSFTGKDLDMLTERYLVGKKGTSDVTLNEALTIIANALVLNRQLHATWDPHKAISKVLNESFQSSTDQFHLVLLLRLLFLFTFNGLPYDERTIKTCLAVVASKIGQTSANDARFIDTADRQAFIECLKLTFNLLHFYSKQSVHYVQGYTAHDLVRIYFSLNPADPENVVLFQHISNCLLCLPVNAWLYDSDSLSIMERILEFIEKMVHPKNDQLREDRILSPPLSLVHSIVSDLFSPQAEDLEDVREFVRSRVLPSDKDRERPLGQSDSLCSYLLKVTIDPVLRTSRNIIFDIFWKVSHESPDEFVQNFGLGFASSFLASHGIAFPESVTTDPGSASSSGLASSSSGPRINPITGQFMDHEMRARNDSDPLQQPMTEEEKERDAERMFVLFERLNKSKSPIKVVNPVQLAQQSGKLEHIN</sequence>
<comment type="similarity">
    <text evidence="1">Belongs to the synembryn family.</text>
</comment>
<proteinExistence type="inferred from homology"/>
<dbReference type="GO" id="GO:0007186">
    <property type="term" value="P:G protein-coupled receptor signaling pathway"/>
    <property type="evidence" value="ECO:0007669"/>
    <property type="project" value="TreeGrafter"/>
</dbReference>
<organism evidence="5">
    <name type="scientific">Blastobotrys adeninivorans</name>
    <name type="common">Yeast</name>
    <name type="synonym">Arxula adeninivorans</name>
    <dbReference type="NCBI Taxonomy" id="409370"/>
    <lineage>
        <taxon>Eukaryota</taxon>
        <taxon>Fungi</taxon>
        <taxon>Dikarya</taxon>
        <taxon>Ascomycota</taxon>
        <taxon>Saccharomycotina</taxon>
        <taxon>Dipodascomycetes</taxon>
        <taxon>Dipodascales</taxon>
        <taxon>Trichomonascaceae</taxon>
        <taxon>Blastobotrys</taxon>
    </lineage>
</organism>
<dbReference type="EMBL" id="HG937694">
    <property type="protein sequence ID" value="CDP38406.1"/>
    <property type="molecule type" value="Genomic_DNA"/>
</dbReference>
<dbReference type="AlphaFoldDB" id="A0A060TGV6"/>
<feature type="compositionally biased region" description="Low complexity" evidence="4">
    <location>
        <begin position="376"/>
        <end position="389"/>
    </location>
</feature>
<keyword evidence="2" id="KW-0344">Guanine-nucleotide releasing factor</keyword>
<evidence type="ECO:0000256" key="1">
    <source>
        <dbReference type="ARBA" id="ARBA00009049"/>
    </source>
</evidence>
<dbReference type="PANTHER" id="PTHR12425:SF5">
    <property type="entry name" value="SYNEMBRYN"/>
    <property type="match status" value="1"/>
</dbReference>
<dbReference type="GO" id="GO:0005737">
    <property type="term" value="C:cytoplasm"/>
    <property type="evidence" value="ECO:0007669"/>
    <property type="project" value="TreeGrafter"/>
</dbReference>
<dbReference type="GO" id="GO:0005085">
    <property type="term" value="F:guanyl-nucleotide exchange factor activity"/>
    <property type="evidence" value="ECO:0007669"/>
    <property type="project" value="UniProtKB-KW"/>
</dbReference>